<evidence type="ECO:0000313" key="1">
    <source>
        <dbReference type="EMBL" id="KAJ4364523.1"/>
    </source>
</evidence>
<protein>
    <submittedName>
        <fullName evidence="1">Uncharacterized protein</fullName>
    </submittedName>
</protein>
<evidence type="ECO:0000313" key="2">
    <source>
        <dbReference type="Proteomes" id="UP001140560"/>
    </source>
</evidence>
<sequence length="416" mass="48890">MNIVKKLQQELETAVQEEATVNASYRKHLIRCARADCLQLTKMMHERLPRELRDLVYQYLLVDERPILAGPYYHFRKYDPHTRQNSLHVGLPRSFDAHDIPRNAIDGFDTDEEEVGLDSDAVILPDGRVKHDHSHKPPSDMVLPNSHVLNPSYVGESFAAEAHEVYYTNNTFSICNVERAIFEFIFTEPLRKFFNRKDDERFTPRAALVRNLQIRIKMENFESTMPFSVQQDYATEEEKYAYERNFLRYHTIYLKYLGNLTGWSRRRELNIEFILMTDLPPNPLPKERIFVNMLQAIRDTVYTNMYIRKGMTIRVTHYDEAIGPFPRDLTGLFSLTKEQWEREQAVHHGKSRWVADFYLAPEPIDVATLGGGFSEREMLPLLRERWGIDSAFDTKCKYPITEGRYWPKGNSRPGWV</sequence>
<organism evidence="1 2">
    <name type="scientific">Neocucurbitaria cava</name>
    <dbReference type="NCBI Taxonomy" id="798079"/>
    <lineage>
        <taxon>Eukaryota</taxon>
        <taxon>Fungi</taxon>
        <taxon>Dikarya</taxon>
        <taxon>Ascomycota</taxon>
        <taxon>Pezizomycotina</taxon>
        <taxon>Dothideomycetes</taxon>
        <taxon>Pleosporomycetidae</taxon>
        <taxon>Pleosporales</taxon>
        <taxon>Pleosporineae</taxon>
        <taxon>Cucurbitariaceae</taxon>
        <taxon>Neocucurbitaria</taxon>
    </lineage>
</organism>
<dbReference type="OrthoDB" id="3801226at2759"/>
<keyword evidence="2" id="KW-1185">Reference proteome</keyword>
<dbReference type="EMBL" id="JAPEUY010000017">
    <property type="protein sequence ID" value="KAJ4364523.1"/>
    <property type="molecule type" value="Genomic_DNA"/>
</dbReference>
<dbReference type="AlphaFoldDB" id="A0A9W8Y2S7"/>
<reference evidence="1" key="1">
    <citation type="submission" date="2022-10" db="EMBL/GenBank/DDBJ databases">
        <title>Tapping the CABI collections for fungal endophytes: first genome assemblies for Collariella, Neodidymelliopsis, Ascochyta clinopodiicola, Didymella pomorum, Didymosphaeria variabile, Neocosmospora piperis and Neocucurbitaria cava.</title>
        <authorList>
            <person name="Hill R."/>
        </authorList>
    </citation>
    <scope>NUCLEOTIDE SEQUENCE</scope>
    <source>
        <strain evidence="1">IMI 356814</strain>
    </source>
</reference>
<proteinExistence type="predicted"/>
<name>A0A9W8Y2S7_9PLEO</name>
<gene>
    <name evidence="1" type="ORF">N0V83_009118</name>
</gene>
<accession>A0A9W8Y2S7</accession>
<comment type="caution">
    <text evidence="1">The sequence shown here is derived from an EMBL/GenBank/DDBJ whole genome shotgun (WGS) entry which is preliminary data.</text>
</comment>
<dbReference type="Proteomes" id="UP001140560">
    <property type="component" value="Unassembled WGS sequence"/>
</dbReference>